<proteinExistence type="predicted"/>
<keyword evidence="3" id="KW-1185">Reference proteome</keyword>
<gene>
    <name evidence="2" type="ORF">DNTS_003942</name>
</gene>
<dbReference type="OrthoDB" id="8945653at2759"/>
<dbReference type="Proteomes" id="UP000316079">
    <property type="component" value="Unassembled WGS sequence"/>
</dbReference>
<evidence type="ECO:0000256" key="1">
    <source>
        <dbReference type="SAM" id="Phobius"/>
    </source>
</evidence>
<keyword evidence="1" id="KW-0812">Transmembrane</keyword>
<sequence length="140" mass="15559">MAWGCGLKYLFSLQQAGICALRSPDELSRLEMVQRLAKDGYRFLQNQNYRLPERSPQNPETEQEHPVAENIDLLFMWGRYGNGLDIDASEPLVEIGWICGVTVALAAALTVVRIMGALRRDSHRKGTLSTSSGLSFASCL</sequence>
<evidence type="ECO:0000313" key="3">
    <source>
        <dbReference type="Proteomes" id="UP000316079"/>
    </source>
</evidence>
<dbReference type="STRING" id="623744.A0A553QBS3"/>
<comment type="caution">
    <text evidence="2">The sequence shown here is derived from an EMBL/GenBank/DDBJ whole genome shotgun (WGS) entry which is preliminary data.</text>
</comment>
<evidence type="ECO:0000313" key="2">
    <source>
        <dbReference type="EMBL" id="TRY87369.1"/>
    </source>
</evidence>
<name>A0A553QBS3_9TELE</name>
<feature type="transmembrane region" description="Helical" evidence="1">
    <location>
        <begin position="95"/>
        <end position="115"/>
    </location>
</feature>
<keyword evidence="1" id="KW-1133">Transmembrane helix</keyword>
<reference evidence="2 3" key="1">
    <citation type="journal article" date="2019" name="Sci. Data">
        <title>Hybrid genome assembly and annotation of Danionella translucida.</title>
        <authorList>
            <person name="Kadobianskyi M."/>
            <person name="Schulze L."/>
            <person name="Schuelke M."/>
            <person name="Judkewitz B."/>
        </authorList>
    </citation>
    <scope>NUCLEOTIDE SEQUENCE [LARGE SCALE GENOMIC DNA]</scope>
    <source>
        <strain evidence="2 3">Bolton</strain>
    </source>
</reference>
<dbReference type="AlphaFoldDB" id="A0A553QBS3"/>
<protein>
    <submittedName>
        <fullName evidence="2">Uncharacterized protein</fullName>
    </submittedName>
</protein>
<keyword evidence="1" id="KW-0472">Membrane</keyword>
<dbReference type="EMBL" id="SRMA01026135">
    <property type="protein sequence ID" value="TRY87369.1"/>
    <property type="molecule type" value="Genomic_DNA"/>
</dbReference>
<accession>A0A553QBS3</accession>
<organism evidence="2 3">
    <name type="scientific">Danionella cerebrum</name>
    <dbReference type="NCBI Taxonomy" id="2873325"/>
    <lineage>
        <taxon>Eukaryota</taxon>
        <taxon>Metazoa</taxon>
        <taxon>Chordata</taxon>
        <taxon>Craniata</taxon>
        <taxon>Vertebrata</taxon>
        <taxon>Euteleostomi</taxon>
        <taxon>Actinopterygii</taxon>
        <taxon>Neopterygii</taxon>
        <taxon>Teleostei</taxon>
        <taxon>Ostariophysi</taxon>
        <taxon>Cypriniformes</taxon>
        <taxon>Danionidae</taxon>
        <taxon>Danioninae</taxon>
        <taxon>Danionella</taxon>
    </lineage>
</organism>